<dbReference type="SMR" id="A2EMR3"/>
<dbReference type="VEuPathDB" id="TrichDB:TVAG_244910"/>
<dbReference type="KEGG" id="tva:4763930"/>
<dbReference type="Proteomes" id="UP000001542">
    <property type="component" value="Unassembled WGS sequence"/>
</dbReference>
<dbReference type="OrthoDB" id="10265867at2759"/>
<dbReference type="STRING" id="5722.A2EMR3"/>
<sequence>MYTKRNIEVNVDFKLVFKSKVPDVVVRADQISYPPEPTFRYLEVPIEVLSQNRINQPIIDQIQLLKTISEKIETAEPYISFIYTFRSIEFLFKLDDELKSSNLDADTGKNDLNLFRANFRELFQPILVKLAEITNFASSTIQFIFDIIINPNIEYCEPFFMKLTEFLYQIFTIEKLKTLKTGISRDIQFCKGDSSLDQATLSKLSEIQTYFSGRNLFLNAIRTLVGEDNQRRGAKTKSQSLYFFTRYLQYCINRYKEQAVFPSERISLIIGMIFTLYVHGTNNPLNNIFQQSLCKDALDIIAQNAVLPLYVETFLIPGAVLADCRGLNAIKQLPFPTTQPELAKLSDQFLLAGKLSEIRSRYRDALKKASNMRSDRNKTTISNVNSVIDCLSYLVMVILQQTAFKFAVTGNPPPDHPSEETVYKYDLAVRFNYSEADINSLVETLAYVKSLVSNLIDAEPVLNAFLGQYLNDNIREFMDEIIEEPLKHASEVGDDDCVALLKSIHTIFYWPQTKAFMAPQHIDVLRVQFQSMILTNSKFLEKTTTFSQSHFKKNHVKTIEKFIQESSTWYNYFNFTSKVRKESNLGCLWFHETMLDVDHIYQFPIRSSLPFILVGHLLSTREQPALQDLVFFPFEIYNDASSQALNVYHSQHLFTEIAEETQVVVEMISFTFADTYYKMIRETSAAIEMKPNDIGFLKPKPMRFSIMALQNKLEIIGAPVDFNMIVVTKLNKRIREELEKYIKILTDFRMVPYVEHLVRIAKVTHNLLIENKVNIDDFDEMWMSAKSSDSPFAVSSKIQSCIDGIIDFSHMKLDYVNNCFIFSKPLTIDPLSKEAWAESFAKMHKEEEVHSVPDSFICLCRLFNYNELTILIQRSLSKLEDAALSAISSYNEFNGTIRIVPALARHDLVGFYDFNMDVYSAASHSHIGKFFASMRIVGNIIKFIANLDAALPHQTTGSLIPGMMKILKNIIISRKNSFYRDEFLDIESVTSLNNFSALWSVIEFIFCSPKVFYLSESNPAILLLDTFGDGPIVAAHAFISLCNHQSHYEYTSICLHALKLSEISNERIEKADLEKFLQNTAKIDFIRQFTNGLAGPFKINPDEL</sequence>
<dbReference type="InterPro" id="IPR008081">
    <property type="entry name" value="Cytoplasmic_FMR1-int"/>
</dbReference>
<dbReference type="GO" id="GO:0031267">
    <property type="term" value="F:small GTPase binding"/>
    <property type="evidence" value="ECO:0007669"/>
    <property type="project" value="InterPro"/>
</dbReference>
<evidence type="ECO:0000313" key="2">
    <source>
        <dbReference type="Proteomes" id="UP000001542"/>
    </source>
</evidence>
<dbReference type="InParanoid" id="A2EMR3"/>
<dbReference type="AlphaFoldDB" id="A2EMR3"/>
<dbReference type="PIRSF" id="PIRSF008153">
    <property type="entry name" value="FMR1_interacting"/>
    <property type="match status" value="1"/>
</dbReference>
<dbReference type="VEuPathDB" id="TrichDB:TVAGG3_0428250"/>
<name>A2EMR3_TRIV3</name>
<gene>
    <name evidence="1" type="ORF">TVAG_244910</name>
</gene>
<reference evidence="1" key="1">
    <citation type="submission" date="2006-10" db="EMBL/GenBank/DDBJ databases">
        <authorList>
            <person name="Amadeo P."/>
            <person name="Zhao Q."/>
            <person name="Wortman J."/>
            <person name="Fraser-Liggett C."/>
            <person name="Carlton J."/>
        </authorList>
    </citation>
    <scope>NUCLEOTIDE SEQUENCE</scope>
    <source>
        <strain evidence="1">G3</strain>
    </source>
</reference>
<dbReference type="PANTHER" id="PTHR12195">
    <property type="entry name" value="CYTOPLASMIC FMR1-INTERACTING PROTEIN-RELATED"/>
    <property type="match status" value="1"/>
</dbReference>
<proteinExistence type="predicted"/>
<dbReference type="GO" id="GO:0031209">
    <property type="term" value="C:SCAR complex"/>
    <property type="evidence" value="ECO:0000318"/>
    <property type="project" value="GO_Central"/>
</dbReference>
<dbReference type="eggNOG" id="KOG3534">
    <property type="taxonomic scope" value="Eukaryota"/>
</dbReference>
<dbReference type="RefSeq" id="XP_001318282.1">
    <property type="nucleotide sequence ID" value="XM_001318247.1"/>
</dbReference>
<organism evidence="1 2">
    <name type="scientific">Trichomonas vaginalis (strain ATCC PRA-98 / G3)</name>
    <dbReference type="NCBI Taxonomy" id="412133"/>
    <lineage>
        <taxon>Eukaryota</taxon>
        <taxon>Metamonada</taxon>
        <taxon>Parabasalia</taxon>
        <taxon>Trichomonadida</taxon>
        <taxon>Trichomonadidae</taxon>
        <taxon>Trichomonas</taxon>
    </lineage>
</organism>
<keyword evidence="2" id="KW-1185">Reference proteome</keyword>
<dbReference type="Pfam" id="PF05994">
    <property type="entry name" value="FragX_IP"/>
    <property type="match status" value="2"/>
</dbReference>
<protein>
    <recommendedName>
        <fullName evidence="3">CYRIA/CYRIB Rac1 binding domain-containing protein</fullName>
    </recommendedName>
</protein>
<reference evidence="1" key="2">
    <citation type="journal article" date="2007" name="Science">
        <title>Draft genome sequence of the sexually transmitted pathogen Trichomonas vaginalis.</title>
        <authorList>
            <person name="Carlton J.M."/>
            <person name="Hirt R.P."/>
            <person name="Silva J.C."/>
            <person name="Delcher A.L."/>
            <person name="Schatz M."/>
            <person name="Zhao Q."/>
            <person name="Wortman J.R."/>
            <person name="Bidwell S.L."/>
            <person name="Alsmark U.C.M."/>
            <person name="Besteiro S."/>
            <person name="Sicheritz-Ponten T."/>
            <person name="Noel C.J."/>
            <person name="Dacks J.B."/>
            <person name="Foster P.G."/>
            <person name="Simillion C."/>
            <person name="Van de Peer Y."/>
            <person name="Miranda-Saavedra D."/>
            <person name="Barton G.J."/>
            <person name="Westrop G.D."/>
            <person name="Mueller S."/>
            <person name="Dessi D."/>
            <person name="Fiori P.L."/>
            <person name="Ren Q."/>
            <person name="Paulsen I."/>
            <person name="Zhang H."/>
            <person name="Bastida-Corcuera F.D."/>
            <person name="Simoes-Barbosa A."/>
            <person name="Brown M.T."/>
            <person name="Hayes R.D."/>
            <person name="Mukherjee M."/>
            <person name="Okumura C.Y."/>
            <person name="Schneider R."/>
            <person name="Smith A.J."/>
            <person name="Vanacova S."/>
            <person name="Villalvazo M."/>
            <person name="Haas B.J."/>
            <person name="Pertea M."/>
            <person name="Feldblyum T.V."/>
            <person name="Utterback T.R."/>
            <person name="Shu C.L."/>
            <person name="Osoegawa K."/>
            <person name="de Jong P.J."/>
            <person name="Hrdy I."/>
            <person name="Horvathova L."/>
            <person name="Zubacova Z."/>
            <person name="Dolezal P."/>
            <person name="Malik S.B."/>
            <person name="Logsdon J.M. Jr."/>
            <person name="Henze K."/>
            <person name="Gupta A."/>
            <person name="Wang C.C."/>
            <person name="Dunne R.L."/>
            <person name="Upcroft J.A."/>
            <person name="Upcroft P."/>
            <person name="White O."/>
            <person name="Salzberg S.L."/>
            <person name="Tang P."/>
            <person name="Chiu C.-H."/>
            <person name="Lee Y.-S."/>
            <person name="Embley T.M."/>
            <person name="Coombs G.H."/>
            <person name="Mottram J.C."/>
            <person name="Tachezy J."/>
            <person name="Fraser-Liggett C.M."/>
            <person name="Johnson P.J."/>
        </authorList>
    </citation>
    <scope>NUCLEOTIDE SEQUENCE [LARGE SCALE GENOMIC DNA]</scope>
    <source>
        <strain evidence="1">G3</strain>
    </source>
</reference>
<accession>A2EMR3</accession>
<dbReference type="GO" id="GO:0006417">
    <property type="term" value="P:regulation of translation"/>
    <property type="evidence" value="ECO:0000318"/>
    <property type="project" value="GO_Central"/>
</dbReference>
<evidence type="ECO:0008006" key="3">
    <source>
        <dbReference type="Google" id="ProtNLM"/>
    </source>
</evidence>
<dbReference type="GO" id="GO:0000340">
    <property type="term" value="F:RNA 7-methylguanosine cap binding"/>
    <property type="evidence" value="ECO:0000318"/>
    <property type="project" value="GO_Central"/>
</dbReference>
<evidence type="ECO:0000313" key="1">
    <source>
        <dbReference type="EMBL" id="EAY06059.1"/>
    </source>
</evidence>
<dbReference type="EMBL" id="DS113433">
    <property type="protein sequence ID" value="EAY06059.1"/>
    <property type="molecule type" value="Genomic_DNA"/>
</dbReference>
<dbReference type="GO" id="GO:0030833">
    <property type="term" value="P:regulation of actin filament polymerization"/>
    <property type="evidence" value="ECO:0007669"/>
    <property type="project" value="InterPro"/>
</dbReference>
<dbReference type="GO" id="GO:0000902">
    <property type="term" value="P:cell morphogenesis"/>
    <property type="evidence" value="ECO:0000318"/>
    <property type="project" value="GO_Central"/>
</dbReference>